<dbReference type="RefSeq" id="WP_016404049.1">
    <property type="nucleotide sequence ID" value="NZ_BARX01000054.1"/>
</dbReference>
<organism evidence="2 3">
    <name type="scientific">Agarivorans albus MKT 106</name>
    <dbReference type="NCBI Taxonomy" id="1331007"/>
    <lineage>
        <taxon>Bacteria</taxon>
        <taxon>Pseudomonadati</taxon>
        <taxon>Pseudomonadota</taxon>
        <taxon>Gammaproteobacteria</taxon>
        <taxon>Alteromonadales</taxon>
        <taxon>Alteromonadaceae</taxon>
        <taxon>Agarivorans</taxon>
    </lineage>
</organism>
<evidence type="ECO:0000313" key="2">
    <source>
        <dbReference type="EMBL" id="GAD04282.1"/>
    </source>
</evidence>
<dbReference type="AlphaFoldDB" id="R9PSC3"/>
<comment type="caution">
    <text evidence="2">The sequence shown here is derived from an EMBL/GenBank/DDBJ whole genome shotgun (WGS) entry which is preliminary data.</text>
</comment>
<proteinExistence type="predicted"/>
<gene>
    <name evidence="2" type="ORF">AALB_4362</name>
</gene>
<keyword evidence="1" id="KW-1133">Transmembrane helix</keyword>
<keyword evidence="3" id="KW-1185">Reference proteome</keyword>
<evidence type="ECO:0000256" key="1">
    <source>
        <dbReference type="SAM" id="Phobius"/>
    </source>
</evidence>
<feature type="transmembrane region" description="Helical" evidence="1">
    <location>
        <begin position="20"/>
        <end position="39"/>
    </location>
</feature>
<name>R9PSC3_AGAAL</name>
<feature type="transmembrane region" description="Helical" evidence="1">
    <location>
        <begin position="193"/>
        <end position="213"/>
    </location>
</feature>
<dbReference type="Proteomes" id="UP000014461">
    <property type="component" value="Unassembled WGS sequence"/>
</dbReference>
<keyword evidence="1" id="KW-0472">Membrane</keyword>
<accession>R9PSC3</accession>
<feature type="transmembrane region" description="Helical" evidence="1">
    <location>
        <begin position="45"/>
        <end position="65"/>
    </location>
</feature>
<feature type="transmembrane region" description="Helical" evidence="1">
    <location>
        <begin position="152"/>
        <end position="173"/>
    </location>
</feature>
<keyword evidence="1" id="KW-0812">Transmembrane</keyword>
<feature type="transmembrane region" description="Helical" evidence="1">
    <location>
        <begin position="255"/>
        <end position="278"/>
    </location>
</feature>
<reference evidence="2" key="1">
    <citation type="journal article" date="2013" name="Genome Announc.">
        <title>Draft Genome Sequence of Agarivorans albus Strain MKT 106T, an Agarolytic Marine Bacterium.</title>
        <authorList>
            <person name="Yasuike M."/>
            <person name="Nakamura Y."/>
            <person name="Kai W."/>
            <person name="Fujiwara A."/>
            <person name="Fukui Y."/>
            <person name="Satomi M."/>
            <person name="Sano M."/>
        </authorList>
    </citation>
    <scope>NUCLEOTIDE SEQUENCE [LARGE SCALE GENOMIC DNA]</scope>
</reference>
<evidence type="ECO:0000313" key="3">
    <source>
        <dbReference type="Proteomes" id="UP000014461"/>
    </source>
</evidence>
<dbReference type="EMBL" id="BARX01000054">
    <property type="protein sequence ID" value="GAD04282.1"/>
    <property type="molecule type" value="Genomic_DNA"/>
</dbReference>
<protein>
    <submittedName>
        <fullName evidence="2">Uncharacterized protein</fullName>
    </submittedName>
</protein>
<sequence>MSSDWSFSSSKSYQLKTASIGLAFWLGFNLLTGFITGDRSLDDNYFVLFLVIIYVAIKCSYKAVLVNSYLTISRFGMVTAYVDLYKLETVASNKKELNLVTMDQARYKLKLSKLPESSHVDIRNSIIPLAGERQPVPAAVVGLKKDDKRQQVISVFGVAFGLVLIFESISSIGNGNLNFASEGSRLNAQLVTLLHGLLVASLLIGNGLSQFYGKTIYQRIKRAKANTVVLIAFILFGITVGLNENGVFNQLENPILANVIAISLTLTFVGLLVFAYFLKKKTGA</sequence>
<feature type="transmembrane region" description="Helical" evidence="1">
    <location>
        <begin position="225"/>
        <end position="243"/>
    </location>
</feature>